<dbReference type="Proteomes" id="UP001642540">
    <property type="component" value="Unassembled WGS sequence"/>
</dbReference>
<feature type="transmembrane region" description="Helical" evidence="1">
    <location>
        <begin position="92"/>
        <end position="109"/>
    </location>
</feature>
<comment type="caution">
    <text evidence="2">The sequence shown here is derived from an EMBL/GenBank/DDBJ whole genome shotgun (WGS) entry which is preliminary data.</text>
</comment>
<reference evidence="2 3" key="1">
    <citation type="submission" date="2024-08" db="EMBL/GenBank/DDBJ databases">
        <authorList>
            <person name="Cucini C."/>
            <person name="Frati F."/>
        </authorList>
    </citation>
    <scope>NUCLEOTIDE SEQUENCE [LARGE SCALE GENOMIC DNA]</scope>
</reference>
<dbReference type="EMBL" id="CAXLJM020000068">
    <property type="protein sequence ID" value="CAL8124376.1"/>
    <property type="molecule type" value="Genomic_DNA"/>
</dbReference>
<feature type="transmembrane region" description="Helical" evidence="1">
    <location>
        <begin position="205"/>
        <end position="227"/>
    </location>
</feature>
<organism evidence="2 3">
    <name type="scientific">Orchesella dallaii</name>
    <dbReference type="NCBI Taxonomy" id="48710"/>
    <lineage>
        <taxon>Eukaryota</taxon>
        <taxon>Metazoa</taxon>
        <taxon>Ecdysozoa</taxon>
        <taxon>Arthropoda</taxon>
        <taxon>Hexapoda</taxon>
        <taxon>Collembola</taxon>
        <taxon>Entomobryomorpha</taxon>
        <taxon>Entomobryoidea</taxon>
        <taxon>Orchesellidae</taxon>
        <taxon>Orchesellinae</taxon>
        <taxon>Orchesella</taxon>
    </lineage>
</organism>
<feature type="transmembrane region" description="Helical" evidence="1">
    <location>
        <begin position="54"/>
        <end position="77"/>
    </location>
</feature>
<evidence type="ECO:0000313" key="3">
    <source>
        <dbReference type="Proteomes" id="UP001642540"/>
    </source>
</evidence>
<gene>
    <name evidence="2" type="ORF">ODALV1_LOCUS20592</name>
</gene>
<evidence type="ECO:0000313" key="2">
    <source>
        <dbReference type="EMBL" id="CAL8124376.1"/>
    </source>
</evidence>
<evidence type="ECO:0008006" key="4">
    <source>
        <dbReference type="Google" id="ProtNLM"/>
    </source>
</evidence>
<sequence length="350" mass="40725">MPSEREAEEILCENYMVAFLELSYELGLSPFKIEKRNRNELVIITSNLNKVTNIICLLIGTASGIHQWSLIVTPFFYTTSAPLNLNDYKHRLVTPISGIMRAVFMYSMWSNQELMGKLFELLESDKYGPRFYNKNPKFLFLSALSFGVSVSLSFFISIFGLNVIPPAVLQSNGWGWRNVFLGHEHGFNQLLMFVNDDDKDWHETYWSYTTIPLGLSGMLADFCTHLLDARVYDCMLLCVITLYNGAQELKMKMEAVGFGVVPKKKTECGMGYRNYFLELIVWFSVSGVGLKYSLDGDWARVIVWMAFAVKIYVVFHFTPKIWRICKQAEIWWRQRILDQEESRYRRSRRI</sequence>
<proteinExistence type="predicted"/>
<keyword evidence="3" id="KW-1185">Reference proteome</keyword>
<protein>
    <recommendedName>
        <fullName evidence="4">Transmembrane protein</fullName>
    </recommendedName>
</protein>
<feature type="transmembrane region" description="Helical" evidence="1">
    <location>
        <begin position="275"/>
        <end position="292"/>
    </location>
</feature>
<keyword evidence="1" id="KW-0472">Membrane</keyword>
<keyword evidence="1" id="KW-0812">Transmembrane</keyword>
<keyword evidence="1" id="KW-1133">Transmembrane helix</keyword>
<evidence type="ECO:0000256" key="1">
    <source>
        <dbReference type="SAM" id="Phobius"/>
    </source>
</evidence>
<feature type="transmembrane region" description="Helical" evidence="1">
    <location>
        <begin position="298"/>
        <end position="317"/>
    </location>
</feature>
<feature type="transmembrane region" description="Helical" evidence="1">
    <location>
        <begin position="138"/>
        <end position="164"/>
    </location>
</feature>
<accession>A0ABP1RAM9</accession>
<name>A0ABP1RAM9_9HEXA</name>